<sequence>MQGIQGPTGITGLTGPASSSNFAVVFSSAGGAGRGTVHPLANASGAPSRVNLISFGRTSNDITVPDGTSIPIPFGNDNYQFFFSFPQQVTLTGISATFNNWSAFTAAAGTDFRPFVALATSPQGTYNFSIDPAMQQIPFIGYTAGASNPNTTILTGSSTGLNVTIPANTLLAIVGGIINLNTGANAEIYIYMNGSFFFRSN</sequence>
<evidence type="ECO:0000313" key="2">
    <source>
        <dbReference type="Proteomes" id="UP000051061"/>
    </source>
</evidence>
<name>A0A9D5DPB9_9BACI</name>
<accession>A0A9D5DPB9</accession>
<keyword evidence="2" id="KW-1185">Reference proteome</keyword>
<dbReference type="EMBL" id="LJJD01000034">
    <property type="protein sequence ID" value="KQL56051.1"/>
    <property type="molecule type" value="Genomic_DNA"/>
</dbReference>
<protein>
    <submittedName>
        <fullName evidence="1">Uncharacterized protein</fullName>
    </submittedName>
</protein>
<evidence type="ECO:0000313" key="1">
    <source>
        <dbReference type="EMBL" id="KQL56051.1"/>
    </source>
</evidence>
<dbReference type="Proteomes" id="UP000051061">
    <property type="component" value="Unassembled WGS sequence"/>
</dbReference>
<dbReference type="AlphaFoldDB" id="A0A9D5DPB9"/>
<organism evidence="1 2">
    <name type="scientific">Alkalicoccobacillus plakortidis</name>
    <dbReference type="NCBI Taxonomy" id="444060"/>
    <lineage>
        <taxon>Bacteria</taxon>
        <taxon>Bacillati</taxon>
        <taxon>Bacillota</taxon>
        <taxon>Bacilli</taxon>
        <taxon>Bacillales</taxon>
        <taxon>Bacillaceae</taxon>
        <taxon>Alkalicoccobacillus</taxon>
    </lineage>
</organism>
<comment type="caution">
    <text evidence="1">The sequence shown here is derived from an EMBL/GenBank/DDBJ whole genome shotgun (WGS) entry which is preliminary data.</text>
</comment>
<proteinExistence type="predicted"/>
<reference evidence="1 2" key="1">
    <citation type="submission" date="2015-09" db="EMBL/GenBank/DDBJ databases">
        <title>Genome sequencing project for genomic taxonomy and phylogenomics of Bacillus-like bacteria.</title>
        <authorList>
            <person name="Liu B."/>
            <person name="Wang J."/>
            <person name="Zhu Y."/>
            <person name="Liu G."/>
            <person name="Chen Q."/>
            <person name="Chen Z."/>
            <person name="Lan J."/>
            <person name="Che J."/>
            <person name="Ge C."/>
            <person name="Shi H."/>
            <person name="Pan Z."/>
            <person name="Liu X."/>
        </authorList>
    </citation>
    <scope>NUCLEOTIDE SEQUENCE [LARGE SCALE GENOMIC DNA]</scope>
    <source>
        <strain evidence="1 2">DSM 19153</strain>
    </source>
</reference>
<gene>
    <name evidence="1" type="ORF">AN965_15400</name>
</gene>